<accession>A0A1U8D7P7</accession>
<dbReference type="InterPro" id="IPR001781">
    <property type="entry name" value="Znf_LIM"/>
</dbReference>
<dbReference type="SMART" id="SM00228">
    <property type="entry name" value="PDZ"/>
    <property type="match status" value="1"/>
</dbReference>
<feature type="region of interest" description="Disordered" evidence="8">
    <location>
        <begin position="139"/>
        <end position="250"/>
    </location>
</feature>
<evidence type="ECO:0000259" key="9">
    <source>
        <dbReference type="PROSITE" id="PS50023"/>
    </source>
</evidence>
<dbReference type="CTD" id="10611"/>
<dbReference type="GO" id="GO:0051371">
    <property type="term" value="F:muscle alpha-actinin binding"/>
    <property type="evidence" value="ECO:0007669"/>
    <property type="project" value="TreeGrafter"/>
</dbReference>
<dbReference type="FunFam" id="2.30.42.10:FF:000019">
    <property type="entry name" value="LIM domain binding 3 isoform 1"/>
    <property type="match status" value="1"/>
</dbReference>
<dbReference type="InterPro" id="IPR001478">
    <property type="entry name" value="PDZ"/>
</dbReference>
<dbReference type="GO" id="GO:0046872">
    <property type="term" value="F:metal ion binding"/>
    <property type="evidence" value="ECO:0007669"/>
    <property type="project" value="UniProtKB-KW"/>
</dbReference>
<feature type="compositionally biased region" description="Polar residues" evidence="8">
    <location>
        <begin position="206"/>
        <end position="227"/>
    </location>
</feature>
<dbReference type="Pfam" id="PF00412">
    <property type="entry name" value="LIM"/>
    <property type="match status" value="3"/>
</dbReference>
<dbReference type="FunFam" id="2.10.110.10:FF:000014">
    <property type="entry name" value="PDZ and LIM domain protein 5"/>
    <property type="match status" value="1"/>
</dbReference>
<keyword evidence="3 7" id="KW-0479">Metal-binding</keyword>
<sequence>MSNYTVSLVGPAPWGFRLQGGKDFNMPLTISRLSDGGKAARANVGIGDVVFTIDGISADGMTHLEAQNKIKACTGNLTMTLQRVASTTKPEPVPVQKGELKEVVKPVPVASAVAPKVTSTVNVAYNKAPRPFGAITSSKVTSIPSPSSAFTPAHVTGPSSHASPPPLATVTPPPFAASGLHANAKSSTDQRSPALSAVKTAVNIPRQPTTHNTALNALSTGNVQDVTEGQRRGFKENQGDSKQQNGPPRKHIVDTYTEFYHMPTHRDASKKRLIEDTEDWHPRTGTTQSRSFRILAQITGTDHMKEPEPDSTKKTNDSLEATQPVAYAASVKNMPMSPDTKSSTANITSATAVKPTEPQSAVKYSGWQPSNQAAQGWTSNSIAPSGAAAASTKSLMQPQRTEQDTLIQRAEHIPAGKRTPMCAQCDQVIRGPFLVALGKSWHPEEFNCAHCKTSMAYIGFVEEKGALYCEVCYEKFFAPECSRCQRKILGEVINALKQTWHVSCFVCVACHNPIRNNVFHLEDGDPYCETDYYSLFGTMCHGCEFPIEAGDKFLEALGHTWHDTCFVCSVCCDSLEGQTFFSKKDKPLCKKHAHSVNF</sequence>
<keyword evidence="5 7" id="KW-0862">Zinc</keyword>
<gene>
    <name evidence="12" type="primary">PDLIM5</name>
</gene>
<reference evidence="12" key="1">
    <citation type="submission" date="2025-08" db="UniProtKB">
        <authorList>
            <consortium name="RefSeq"/>
        </authorList>
    </citation>
    <scope>IDENTIFICATION</scope>
</reference>
<dbReference type="PROSITE" id="PS00478">
    <property type="entry name" value="LIM_DOMAIN_1"/>
    <property type="match status" value="1"/>
</dbReference>
<dbReference type="FunFam" id="2.10.110.10:FF:000020">
    <property type="entry name" value="PDZ and LIM domain protein 5"/>
    <property type="match status" value="1"/>
</dbReference>
<evidence type="ECO:0000256" key="8">
    <source>
        <dbReference type="SAM" id="MobiDB-lite"/>
    </source>
</evidence>
<dbReference type="GO" id="GO:0030018">
    <property type="term" value="C:Z disc"/>
    <property type="evidence" value="ECO:0007669"/>
    <property type="project" value="TreeGrafter"/>
</dbReference>
<protein>
    <submittedName>
        <fullName evidence="12">PDZ and LIM domain protein 5 isoform X21</fullName>
    </submittedName>
</protein>
<evidence type="ECO:0000259" key="10">
    <source>
        <dbReference type="PROSITE" id="PS50106"/>
    </source>
</evidence>
<keyword evidence="11" id="KW-1185">Reference proteome</keyword>
<evidence type="ECO:0000313" key="11">
    <source>
        <dbReference type="Proteomes" id="UP000189705"/>
    </source>
</evidence>
<dbReference type="Proteomes" id="UP000189705">
    <property type="component" value="Unplaced"/>
</dbReference>
<feature type="domain" description="LIM zinc-binding" evidence="9">
    <location>
        <begin position="479"/>
        <end position="538"/>
    </location>
</feature>
<feature type="domain" description="LIM zinc-binding" evidence="9">
    <location>
        <begin position="420"/>
        <end position="478"/>
    </location>
</feature>
<evidence type="ECO:0000256" key="1">
    <source>
        <dbReference type="ARBA" id="ARBA00004496"/>
    </source>
</evidence>
<dbReference type="SMART" id="SM00132">
    <property type="entry name" value="LIM"/>
    <property type="match status" value="3"/>
</dbReference>
<dbReference type="GO" id="GO:0001725">
    <property type="term" value="C:stress fiber"/>
    <property type="evidence" value="ECO:0007669"/>
    <property type="project" value="TreeGrafter"/>
</dbReference>
<dbReference type="GeneID" id="102383690"/>
<dbReference type="PANTHER" id="PTHR24214:SF32">
    <property type="entry name" value="PDZ AND LIM DOMAIN PROTEIN 5"/>
    <property type="match status" value="1"/>
</dbReference>
<evidence type="ECO:0000256" key="7">
    <source>
        <dbReference type="PROSITE-ProRule" id="PRU00125"/>
    </source>
</evidence>
<dbReference type="CDD" id="cd09459">
    <property type="entry name" value="LIM3_ENH"/>
    <property type="match status" value="1"/>
</dbReference>
<evidence type="ECO:0000256" key="2">
    <source>
        <dbReference type="ARBA" id="ARBA00022490"/>
    </source>
</evidence>
<dbReference type="PROSITE" id="PS50023">
    <property type="entry name" value="LIM_DOMAIN_2"/>
    <property type="match status" value="3"/>
</dbReference>
<dbReference type="RefSeq" id="XP_014373719.1">
    <property type="nucleotide sequence ID" value="XM_014518233.2"/>
</dbReference>
<dbReference type="GO" id="GO:0005912">
    <property type="term" value="C:adherens junction"/>
    <property type="evidence" value="ECO:0007669"/>
    <property type="project" value="TreeGrafter"/>
</dbReference>
<dbReference type="PROSITE" id="PS50106">
    <property type="entry name" value="PDZ"/>
    <property type="match status" value="1"/>
</dbReference>
<dbReference type="FunFam" id="2.10.110.10:FF:000010">
    <property type="entry name" value="PDZ and LIM domain protein 5"/>
    <property type="match status" value="1"/>
</dbReference>
<feature type="compositionally biased region" description="Low complexity" evidence="8">
    <location>
        <begin position="139"/>
        <end position="148"/>
    </location>
</feature>
<feature type="compositionally biased region" description="Polar residues" evidence="8">
    <location>
        <begin position="184"/>
        <end position="193"/>
    </location>
</feature>
<dbReference type="Gene3D" id="2.10.110.10">
    <property type="entry name" value="Cysteine Rich Protein"/>
    <property type="match status" value="3"/>
</dbReference>
<feature type="domain" description="PDZ" evidence="10">
    <location>
        <begin position="10"/>
        <end position="85"/>
    </location>
</feature>
<dbReference type="PANTHER" id="PTHR24214">
    <property type="entry name" value="PDZ AND LIM DOMAIN PROTEIN ZASP"/>
    <property type="match status" value="1"/>
</dbReference>
<feature type="compositionally biased region" description="Pro residues" evidence="8">
    <location>
        <begin position="163"/>
        <end position="175"/>
    </location>
</feature>
<dbReference type="Gene3D" id="2.30.42.10">
    <property type="match status" value="1"/>
</dbReference>
<feature type="domain" description="LIM zinc-binding" evidence="9">
    <location>
        <begin position="539"/>
        <end position="598"/>
    </location>
</feature>
<dbReference type="InterPro" id="IPR050604">
    <property type="entry name" value="PDZ-LIM_domain"/>
</dbReference>
<evidence type="ECO:0000256" key="6">
    <source>
        <dbReference type="ARBA" id="ARBA00023038"/>
    </source>
</evidence>
<dbReference type="InterPro" id="IPR036034">
    <property type="entry name" value="PDZ_sf"/>
</dbReference>
<dbReference type="SUPFAM" id="SSF50156">
    <property type="entry name" value="PDZ domain-like"/>
    <property type="match status" value="1"/>
</dbReference>
<keyword evidence="4" id="KW-0677">Repeat</keyword>
<dbReference type="SUPFAM" id="SSF57716">
    <property type="entry name" value="Glucocorticoid receptor-like (DNA-binding domain)"/>
    <property type="match status" value="3"/>
</dbReference>
<dbReference type="GO" id="GO:0061061">
    <property type="term" value="P:muscle structure development"/>
    <property type="evidence" value="ECO:0007669"/>
    <property type="project" value="TreeGrafter"/>
</dbReference>
<evidence type="ECO:0000256" key="3">
    <source>
        <dbReference type="ARBA" id="ARBA00022723"/>
    </source>
</evidence>
<organism evidence="11 12">
    <name type="scientific">Alligator sinensis</name>
    <name type="common">Chinese alligator</name>
    <dbReference type="NCBI Taxonomy" id="38654"/>
    <lineage>
        <taxon>Eukaryota</taxon>
        <taxon>Metazoa</taxon>
        <taxon>Chordata</taxon>
        <taxon>Craniata</taxon>
        <taxon>Vertebrata</taxon>
        <taxon>Euteleostomi</taxon>
        <taxon>Archelosauria</taxon>
        <taxon>Archosauria</taxon>
        <taxon>Crocodylia</taxon>
        <taxon>Alligatoridae</taxon>
        <taxon>Alligatorinae</taxon>
        <taxon>Alligator</taxon>
    </lineage>
</organism>
<keyword evidence="2" id="KW-0963">Cytoplasm</keyword>
<dbReference type="CDD" id="cd09457">
    <property type="entry name" value="LIM2_ENH"/>
    <property type="match status" value="1"/>
</dbReference>
<dbReference type="GO" id="GO:0031941">
    <property type="term" value="C:filamentous actin"/>
    <property type="evidence" value="ECO:0007669"/>
    <property type="project" value="TreeGrafter"/>
</dbReference>
<dbReference type="Pfam" id="PF00595">
    <property type="entry name" value="PDZ"/>
    <property type="match status" value="1"/>
</dbReference>
<feature type="compositionally biased region" description="Basic and acidic residues" evidence="8">
    <location>
        <begin position="228"/>
        <end position="239"/>
    </location>
</feature>
<dbReference type="CDD" id="cd06753">
    <property type="entry name" value="PDZ_PDLIM-like"/>
    <property type="match status" value="1"/>
</dbReference>
<dbReference type="CDD" id="cd09453">
    <property type="entry name" value="LIM1_ENH"/>
    <property type="match status" value="1"/>
</dbReference>
<dbReference type="GO" id="GO:0003779">
    <property type="term" value="F:actin binding"/>
    <property type="evidence" value="ECO:0007669"/>
    <property type="project" value="TreeGrafter"/>
</dbReference>
<evidence type="ECO:0000256" key="5">
    <source>
        <dbReference type="ARBA" id="ARBA00022833"/>
    </source>
</evidence>
<dbReference type="GO" id="GO:0030036">
    <property type="term" value="P:actin cytoskeleton organization"/>
    <property type="evidence" value="ECO:0007669"/>
    <property type="project" value="TreeGrafter"/>
</dbReference>
<dbReference type="GO" id="GO:0007507">
    <property type="term" value="P:heart development"/>
    <property type="evidence" value="ECO:0007669"/>
    <property type="project" value="TreeGrafter"/>
</dbReference>
<comment type="subcellular location">
    <subcellularLocation>
        <location evidence="1">Cytoplasm</location>
    </subcellularLocation>
</comment>
<evidence type="ECO:0000256" key="4">
    <source>
        <dbReference type="ARBA" id="ARBA00022737"/>
    </source>
</evidence>
<dbReference type="AlphaFoldDB" id="A0A1U8D7P7"/>
<name>A0A1U8D7P7_ALLSI</name>
<evidence type="ECO:0000313" key="12">
    <source>
        <dbReference type="RefSeq" id="XP_014373719.1"/>
    </source>
</evidence>
<keyword evidence="6 7" id="KW-0440">LIM domain</keyword>
<proteinExistence type="predicted"/>